<dbReference type="Pfam" id="PF03399">
    <property type="entry name" value="SAC3_GANP"/>
    <property type="match status" value="1"/>
</dbReference>
<feature type="domain" description="Rhodanese" evidence="2">
    <location>
        <begin position="1368"/>
        <end position="1406"/>
    </location>
</feature>
<reference evidence="3" key="1">
    <citation type="journal article" date="2012" name="Proc. Natl. Acad. Sci. U.S.A.">
        <title>Antigenic diversity is generated by distinct evolutionary mechanisms in African trypanosome species.</title>
        <authorList>
            <person name="Jackson A.P."/>
            <person name="Berry A."/>
            <person name="Aslett M."/>
            <person name="Allison H.C."/>
            <person name="Burton P."/>
            <person name="Vavrova-Anderson J."/>
            <person name="Brown R."/>
            <person name="Browne H."/>
            <person name="Corton N."/>
            <person name="Hauser H."/>
            <person name="Gamble J."/>
            <person name="Gilderthorp R."/>
            <person name="Marcello L."/>
            <person name="McQuillan J."/>
            <person name="Otto T.D."/>
            <person name="Quail M.A."/>
            <person name="Sanders M.J."/>
            <person name="van Tonder A."/>
            <person name="Ginger M.L."/>
            <person name="Field M.C."/>
            <person name="Barry J.D."/>
            <person name="Hertz-Fowler C."/>
            <person name="Berriman M."/>
        </authorList>
    </citation>
    <scope>NUCLEOTIDE SEQUENCE</scope>
    <source>
        <strain evidence="3">IL3000</strain>
    </source>
</reference>
<dbReference type="PROSITE" id="PS50206">
    <property type="entry name" value="RHODANESE_3"/>
    <property type="match status" value="1"/>
</dbReference>
<dbReference type="InterPro" id="IPR005062">
    <property type="entry name" value="SAC3/GANP/THP3_conserved"/>
</dbReference>
<dbReference type="InterPro" id="IPR001763">
    <property type="entry name" value="Rhodanese-like_dom"/>
</dbReference>
<feature type="compositionally biased region" description="Basic and acidic residues" evidence="1">
    <location>
        <begin position="905"/>
        <end position="915"/>
    </location>
</feature>
<proteinExistence type="predicted"/>
<feature type="region of interest" description="Disordered" evidence="1">
    <location>
        <begin position="672"/>
        <end position="805"/>
    </location>
</feature>
<feature type="region of interest" description="Disordered" evidence="1">
    <location>
        <begin position="1413"/>
        <end position="1441"/>
    </location>
</feature>
<feature type="region of interest" description="Disordered" evidence="1">
    <location>
        <begin position="1481"/>
        <end position="1503"/>
    </location>
</feature>
<dbReference type="PANTHER" id="PTHR12436:SF3">
    <property type="entry name" value="GERMINAL-CENTER ASSOCIATED NUCLEAR PROTEIN"/>
    <property type="match status" value="1"/>
</dbReference>
<dbReference type="PANTHER" id="PTHR12436">
    <property type="entry name" value="80 KDA MCM3-ASSOCIATED PROTEIN"/>
    <property type="match status" value="1"/>
</dbReference>
<feature type="compositionally biased region" description="Acidic residues" evidence="1">
    <location>
        <begin position="675"/>
        <end position="686"/>
    </location>
</feature>
<protein>
    <recommendedName>
        <fullName evidence="2">Rhodanese domain-containing protein</fullName>
    </recommendedName>
</protein>
<gene>
    <name evidence="3" type="ORF">TCIL3000_6_490</name>
</gene>
<dbReference type="GO" id="GO:0005737">
    <property type="term" value="C:cytoplasm"/>
    <property type="evidence" value="ECO:0007669"/>
    <property type="project" value="TreeGrafter"/>
</dbReference>
<name>G0UN63_TRYCI</name>
<organism evidence="3">
    <name type="scientific">Trypanosoma congolense (strain IL3000)</name>
    <dbReference type="NCBI Taxonomy" id="1068625"/>
    <lineage>
        <taxon>Eukaryota</taxon>
        <taxon>Discoba</taxon>
        <taxon>Euglenozoa</taxon>
        <taxon>Kinetoplastea</taxon>
        <taxon>Metakinetoplastina</taxon>
        <taxon>Trypanosomatida</taxon>
        <taxon>Trypanosomatidae</taxon>
        <taxon>Trypanosoma</taxon>
        <taxon>Nannomonas</taxon>
    </lineage>
</organism>
<dbReference type="EMBL" id="HE575319">
    <property type="protein sequence ID" value="CCC90823.1"/>
    <property type="molecule type" value="Genomic_DNA"/>
</dbReference>
<feature type="compositionally biased region" description="Polar residues" evidence="1">
    <location>
        <begin position="724"/>
        <end position="736"/>
    </location>
</feature>
<feature type="compositionally biased region" description="Low complexity" evidence="1">
    <location>
        <begin position="737"/>
        <end position="758"/>
    </location>
</feature>
<evidence type="ECO:0000256" key="1">
    <source>
        <dbReference type="SAM" id="MobiDB-lite"/>
    </source>
</evidence>
<sequence>MSASGSGIRAALSAPPFSAFCAFKTDEPPRRGQLAALCGGNNPGGCCPGQCDGDVQLPVVEPYGRSAAGVVVEPAYLRTPTALEKSMHFLVHNYLREPHSPVVFLAPFEVWRYLWDRMRQVRTNWVPQLPPVGSEMWEGNDDDSEADGEGCKKVFFQQQGPKESWVTKRMVWNESRRRLRWLEFTVAALAVGGANLCRSSEGCKRFMKKNRTFWSLSHSVLAIWSCPIGRNSGYGVRRCFLLSFSFTVSHSKIENRAGFFRVAQVSVSFSSAGGADPAPTFVFEPPSNSVDFGSVYRELAYIPCMARSRHVRIALKLIHCWCNREWFRFFYLCRTARLTVLQRALLTYSFSYARFRAVVDLVTANVIVYGKVRVRGFMAISELAEQLLLTPARCVELLITMGLENQLCESQSLLRLARPDAAPYITQEEIYRHLEETSGKVRLCLPTVPSFVGFTVWHRALELFPNAFENDLSTTTQGTQSLPITSLENMRCPVNLMQLLEPYCPPYNKDVAELQLKDAGNEWFNRIQASRKGMLAWCAHRIGQEKLRHTKAAEGDGVCPDVVGDATADYEFDNAGEWDYDNLDEEQKRIVSAMDRESVSTRSSIFGDDSNDETSTLQINSDDEKSEDGGLSAANDEDICELEDGDKDVLRSARLLLDSLCSSSIYQTAGKEAQEESVEAESEGAAEDGTVCGDEDVQHSGLSTQQSALECVSDGAPSPHDTIESPTTSLSNGEQKSASLATEESLESSQSNCDESSSTAKVKAVKVIKDSHSAECHQSVTRQEEAKESTGYSWVADGPPFGSLNKTAAVDASKNVPAPFENFSRVLWGSSMQQPQLKDDEYKPLSRGPLRVKRVRTDDTTTDESSQPSSPPPRGQESQSFSNASMSPVSDRIMLLPSELEEEEERKRLEEEARRNQASPRQRMRVEHVERGDAASPLKMTSASSGEKVTRDAPGASEEPAATGASTSYKDAIRAHMKRRREKGLEEYQAVGSEKCSFLQGYQREARSSISVGPSSYTSYYTISKLLQSEPSRWLSTLTSYLIRFYTDSYHDVLACRYLSSIICCDPRARDLTGWLCRGFSPSMVSYNEEDEEMMSVPGGLRYGAELSSSMKNSPLLHLSSRIVVFGDGFRVCNGADGCECTDGATALALSQSSEGANYNVLPTLGHRIVATMFPQQERAVLLRKGAFYGCEAVAEEADVNGVFRHDCEVVDKRNDDKDHIGLWEQLHVLQPEHMPTRPDAWQFLSAAAAAWRRSVPQDAKELLLKTQVSLHAVDFRDASRLQWVQSSDSSTATEGSHPEKQLTAIIALDATREEIYNEGLEALRLLILRASEHRSILLSGVIVVIHAADATDDKRDEVEELFWSTWERGTRAAEEAKLQGVTAAAVRVHEDGMATWRAMYQNTIRRVVTKAKGETNVTRTSRSPTLDESLPSSIHSGSNEEADVKKYAPYKVKQLIESWRAGTLHTPAPSLVIVSSHPVTGTGTEPPHEGQRWNSAGGVRGQEAVSTAPDPEIVRGMLDSAFDLLLRDYELKRCEFLRGNICCMR</sequence>
<evidence type="ECO:0000259" key="2">
    <source>
        <dbReference type="PROSITE" id="PS50206"/>
    </source>
</evidence>
<accession>G0UN63</accession>
<dbReference type="VEuPathDB" id="TriTrypDB:TcIL3000_6_490"/>
<evidence type="ECO:0000313" key="3">
    <source>
        <dbReference type="EMBL" id="CCC90823.1"/>
    </source>
</evidence>
<dbReference type="GO" id="GO:0070390">
    <property type="term" value="C:transcription export complex 2"/>
    <property type="evidence" value="ECO:0007669"/>
    <property type="project" value="TreeGrafter"/>
</dbReference>
<feature type="compositionally biased region" description="Polar residues" evidence="1">
    <location>
        <begin position="1416"/>
        <end position="1440"/>
    </location>
</feature>
<dbReference type="Gene3D" id="1.25.40.990">
    <property type="match status" value="2"/>
</dbReference>
<feature type="region of interest" description="Disordered" evidence="1">
    <location>
        <begin position="601"/>
        <end position="638"/>
    </location>
</feature>
<dbReference type="GO" id="GO:0006406">
    <property type="term" value="P:mRNA export from nucleus"/>
    <property type="evidence" value="ECO:0007669"/>
    <property type="project" value="TreeGrafter"/>
</dbReference>
<feature type="compositionally biased region" description="Basic and acidic residues" evidence="1">
    <location>
        <begin position="924"/>
        <end position="933"/>
    </location>
</feature>
<dbReference type="InterPro" id="IPR045107">
    <property type="entry name" value="SAC3/GANP/THP3"/>
</dbReference>
<feature type="region of interest" description="Disordered" evidence="1">
    <location>
        <begin position="834"/>
        <end position="968"/>
    </location>
</feature>